<feature type="compositionally biased region" description="Low complexity" evidence="1">
    <location>
        <begin position="72"/>
        <end position="103"/>
    </location>
</feature>
<dbReference type="EMBL" id="KN660481">
    <property type="protein sequence ID" value="KHN16430.1"/>
    <property type="molecule type" value="Genomic_DNA"/>
</dbReference>
<dbReference type="AlphaFoldDB" id="A0A0B2Q581"/>
<gene>
    <name evidence="2" type="ORF">glysoja_046873</name>
</gene>
<protein>
    <submittedName>
        <fullName evidence="2">Uncharacterized protein</fullName>
    </submittedName>
</protein>
<evidence type="ECO:0000256" key="1">
    <source>
        <dbReference type="SAM" id="MobiDB-lite"/>
    </source>
</evidence>
<reference evidence="2" key="1">
    <citation type="submission" date="2014-07" db="EMBL/GenBank/DDBJ databases">
        <title>Identification of a novel salt tolerance gene in wild soybean by whole-genome sequencing.</title>
        <authorList>
            <person name="Lam H.-M."/>
            <person name="Qi X."/>
            <person name="Li M.-W."/>
            <person name="Liu X."/>
            <person name="Xie M."/>
            <person name="Ni M."/>
            <person name="Xu X."/>
        </authorList>
    </citation>
    <scope>NUCLEOTIDE SEQUENCE [LARGE SCALE GENOMIC DNA]</scope>
    <source>
        <tissue evidence="2">Root</tissue>
    </source>
</reference>
<sequence length="121" mass="13324">MPSPGGSSTPHPKCQKLMLEKLELQQKQQLEQHQFVQTHQRDTISQSEEEQQEGFSEKHSASSDCEENSSMPSPGGSWTTASSTSLSRTSPTVATPSSTTQTAFHNSNDLVLIKRLLLCSY</sequence>
<evidence type="ECO:0000313" key="2">
    <source>
        <dbReference type="EMBL" id="KHN16430.1"/>
    </source>
</evidence>
<proteinExistence type="predicted"/>
<name>A0A0B2Q581_GLYSO</name>
<organism evidence="2">
    <name type="scientific">Glycine soja</name>
    <name type="common">Wild soybean</name>
    <dbReference type="NCBI Taxonomy" id="3848"/>
    <lineage>
        <taxon>Eukaryota</taxon>
        <taxon>Viridiplantae</taxon>
        <taxon>Streptophyta</taxon>
        <taxon>Embryophyta</taxon>
        <taxon>Tracheophyta</taxon>
        <taxon>Spermatophyta</taxon>
        <taxon>Magnoliopsida</taxon>
        <taxon>eudicotyledons</taxon>
        <taxon>Gunneridae</taxon>
        <taxon>Pentapetalae</taxon>
        <taxon>rosids</taxon>
        <taxon>fabids</taxon>
        <taxon>Fabales</taxon>
        <taxon>Fabaceae</taxon>
        <taxon>Papilionoideae</taxon>
        <taxon>50 kb inversion clade</taxon>
        <taxon>NPAAA clade</taxon>
        <taxon>indigoferoid/millettioid clade</taxon>
        <taxon>Phaseoleae</taxon>
        <taxon>Glycine</taxon>
        <taxon>Glycine subgen. Soja</taxon>
    </lineage>
</organism>
<dbReference type="Proteomes" id="UP000053555">
    <property type="component" value="Unassembled WGS sequence"/>
</dbReference>
<feature type="region of interest" description="Disordered" evidence="1">
    <location>
        <begin position="27"/>
        <end position="105"/>
    </location>
</feature>
<accession>A0A0B2Q581</accession>